<dbReference type="InterPro" id="IPR044593">
    <property type="entry name" value="FLZ8/MARD1"/>
</dbReference>
<dbReference type="Proteomes" id="UP000004994">
    <property type="component" value="Chromosome 9"/>
</dbReference>
<name>A0A3Q7I5F1_SOLLC</name>
<evidence type="ECO:0000313" key="2">
    <source>
        <dbReference type="EnsemblPlants" id="Solyc09g065390.1.1.1"/>
    </source>
</evidence>
<dbReference type="PANTHER" id="PTHR46443">
    <property type="entry name" value="FCS-LIKE ZINC FINGER 8"/>
    <property type="match status" value="1"/>
</dbReference>
<sequence>MLMVMLRNNSRRAVSSKQSPNPMADKNSSSSPKFFNGFLTRTLSDVFDSEISPKSILDTKQIFNLGNPFGYDRNSSYKKGSSTLEGIKLALLDPIENEENINKMVVFGTELKDFGIKTKDSKLLGIGNVKEDKDSSKGGLSLREMESLEDYTCVITHGPNPKKTHIFDNCVVQSCSVLENSPDR</sequence>
<accession>A0A3Q7I5F1</accession>
<feature type="compositionally biased region" description="Polar residues" evidence="1">
    <location>
        <begin position="7"/>
        <end position="29"/>
    </location>
</feature>
<evidence type="ECO:0000256" key="1">
    <source>
        <dbReference type="SAM" id="MobiDB-lite"/>
    </source>
</evidence>
<dbReference type="OMA" id="NCVVGIC"/>
<reference evidence="2" key="2">
    <citation type="submission" date="2019-01" db="UniProtKB">
        <authorList>
            <consortium name="EnsemblPlants"/>
        </authorList>
    </citation>
    <scope>IDENTIFICATION</scope>
    <source>
        <strain evidence="2">cv. Heinz 1706</strain>
    </source>
</reference>
<keyword evidence="3" id="KW-1185">Reference proteome</keyword>
<dbReference type="STRING" id="4081.A0A3Q7I5F1"/>
<dbReference type="AlphaFoldDB" id="A0A3Q7I5F1"/>
<dbReference type="Gramene" id="Solyc09g065390.1.1">
    <property type="protein sequence ID" value="Solyc09g065390.1.1.1"/>
    <property type="gene ID" value="Solyc09g065390.1"/>
</dbReference>
<organism evidence="2">
    <name type="scientific">Solanum lycopersicum</name>
    <name type="common">Tomato</name>
    <name type="synonym">Lycopersicon esculentum</name>
    <dbReference type="NCBI Taxonomy" id="4081"/>
    <lineage>
        <taxon>Eukaryota</taxon>
        <taxon>Viridiplantae</taxon>
        <taxon>Streptophyta</taxon>
        <taxon>Embryophyta</taxon>
        <taxon>Tracheophyta</taxon>
        <taxon>Spermatophyta</taxon>
        <taxon>Magnoliopsida</taxon>
        <taxon>eudicotyledons</taxon>
        <taxon>Gunneridae</taxon>
        <taxon>Pentapetalae</taxon>
        <taxon>asterids</taxon>
        <taxon>lamiids</taxon>
        <taxon>Solanales</taxon>
        <taxon>Solanaceae</taxon>
        <taxon>Solanoideae</taxon>
        <taxon>Solaneae</taxon>
        <taxon>Solanum</taxon>
        <taxon>Solanum subgen. Lycopersicon</taxon>
    </lineage>
</organism>
<dbReference type="OrthoDB" id="1902692at2759"/>
<reference evidence="2" key="1">
    <citation type="journal article" date="2012" name="Nature">
        <title>The tomato genome sequence provides insights into fleshy fruit evolution.</title>
        <authorList>
            <consortium name="Tomato Genome Consortium"/>
        </authorList>
    </citation>
    <scope>NUCLEOTIDE SEQUENCE [LARGE SCALE GENOMIC DNA]</scope>
    <source>
        <strain evidence="2">cv. Heinz 1706</strain>
    </source>
</reference>
<dbReference type="GeneID" id="101260079"/>
<evidence type="ECO:0000313" key="3">
    <source>
        <dbReference type="Proteomes" id="UP000004994"/>
    </source>
</evidence>
<dbReference type="InParanoid" id="A0A3Q7I5F1"/>
<dbReference type="PANTHER" id="PTHR46443:SF8">
    <property type="entry name" value="ZF-FLZ DOMAIN-CONTAINING PROTEIN-RELATED"/>
    <property type="match status" value="1"/>
</dbReference>
<dbReference type="KEGG" id="sly:101260079"/>
<protein>
    <submittedName>
        <fullName evidence="2">Uncharacterized protein</fullName>
    </submittedName>
</protein>
<feature type="region of interest" description="Disordered" evidence="1">
    <location>
        <begin position="1"/>
        <end position="29"/>
    </location>
</feature>
<proteinExistence type="predicted"/>
<dbReference type="EnsemblPlants" id="Solyc09g065390.1.1">
    <property type="protein sequence ID" value="Solyc09g065390.1.1.1"/>
    <property type="gene ID" value="Solyc09g065390.1"/>
</dbReference>
<dbReference type="PaxDb" id="4081-Solyc09g065390.1.1"/>
<gene>
    <name evidence="2" type="primary">LOC101260079</name>
</gene>